<gene>
    <name evidence="1" type="ORF">E7512_11900</name>
</gene>
<proteinExistence type="predicted"/>
<sequence length="96" mass="11374">MRKSLKGIEHMVVFGKLYPNLPLELASHYVYFKDTGHVILCVPNQFRDRNPDDYEVGIPVKWVLRHPYEIIGNFIYVQVPYDLIFGINVPEEYYEI</sequence>
<name>A0A928KUH2_9FIRM</name>
<evidence type="ECO:0000313" key="2">
    <source>
        <dbReference type="Proteomes" id="UP000754750"/>
    </source>
</evidence>
<comment type="caution">
    <text evidence="1">The sequence shown here is derived from an EMBL/GenBank/DDBJ whole genome shotgun (WGS) entry which is preliminary data.</text>
</comment>
<dbReference type="RefSeq" id="WP_326840770.1">
    <property type="nucleotide sequence ID" value="NZ_SVNY01000006.1"/>
</dbReference>
<evidence type="ECO:0000313" key="1">
    <source>
        <dbReference type="EMBL" id="MBE6834258.1"/>
    </source>
</evidence>
<dbReference type="AlphaFoldDB" id="A0A928KUH2"/>
<dbReference type="EMBL" id="SVNY01000006">
    <property type="protein sequence ID" value="MBE6834258.1"/>
    <property type="molecule type" value="Genomic_DNA"/>
</dbReference>
<reference evidence="1" key="1">
    <citation type="submission" date="2019-04" db="EMBL/GenBank/DDBJ databases">
        <title>Evolution of Biomass-Degrading Anaerobic Consortia Revealed by Metagenomics.</title>
        <authorList>
            <person name="Peng X."/>
        </authorList>
    </citation>
    <scope>NUCLEOTIDE SEQUENCE</scope>
    <source>
        <strain evidence="1">SIG551</strain>
    </source>
</reference>
<dbReference type="Proteomes" id="UP000754750">
    <property type="component" value="Unassembled WGS sequence"/>
</dbReference>
<accession>A0A928KUH2</accession>
<organism evidence="1 2">
    <name type="scientific">Faecalispora sporosphaeroides</name>
    <dbReference type="NCBI Taxonomy" id="1549"/>
    <lineage>
        <taxon>Bacteria</taxon>
        <taxon>Bacillati</taxon>
        <taxon>Bacillota</taxon>
        <taxon>Clostridia</taxon>
        <taxon>Eubacteriales</taxon>
        <taxon>Oscillospiraceae</taxon>
        <taxon>Faecalispora</taxon>
    </lineage>
</organism>
<protein>
    <submittedName>
        <fullName evidence="1">Uncharacterized protein</fullName>
    </submittedName>
</protein>